<dbReference type="EMBL" id="NJHN03000024">
    <property type="protein sequence ID" value="KAH9425024.1"/>
    <property type="molecule type" value="Genomic_DNA"/>
</dbReference>
<dbReference type="Proteomes" id="UP000887458">
    <property type="component" value="Unassembled WGS sequence"/>
</dbReference>
<proteinExistence type="predicted"/>
<name>A0ABQ8JR23_DERPT</name>
<keyword evidence="2" id="KW-1185">Reference proteome</keyword>
<reference evidence="1 2" key="1">
    <citation type="journal article" date="2018" name="J. Allergy Clin. Immunol.">
        <title>High-quality assembly of Dermatophagoides pteronyssinus genome and transcriptome reveals a wide range of novel allergens.</title>
        <authorList>
            <person name="Liu X.Y."/>
            <person name="Yang K.Y."/>
            <person name="Wang M.Q."/>
            <person name="Kwok J.S."/>
            <person name="Zeng X."/>
            <person name="Yang Z."/>
            <person name="Xiao X.J."/>
            <person name="Lau C.P."/>
            <person name="Li Y."/>
            <person name="Huang Z.M."/>
            <person name="Ba J.G."/>
            <person name="Yim A.K."/>
            <person name="Ouyang C.Y."/>
            <person name="Ngai S.M."/>
            <person name="Chan T.F."/>
            <person name="Leung E.L."/>
            <person name="Liu L."/>
            <person name="Liu Z.G."/>
            <person name="Tsui S.K."/>
        </authorList>
    </citation>
    <scope>NUCLEOTIDE SEQUENCE [LARGE SCALE GENOMIC DNA]</scope>
    <source>
        <strain evidence="1">Derp</strain>
    </source>
</reference>
<accession>A0ABQ8JR23</accession>
<comment type="caution">
    <text evidence="1">The sequence shown here is derived from an EMBL/GenBank/DDBJ whole genome shotgun (WGS) entry which is preliminary data.</text>
</comment>
<gene>
    <name evidence="1" type="ORF">DERP_009249</name>
</gene>
<sequence>MIELTSQDNSFKKRVHWLFIFCPAQLPKLREREKKKQEIPHSVQIVYVGNEGVKGLEFLKFFCLISYVLTTPNKQTLIKTHTSCIHSINSKRVCSFILFVDERYTISIIFHDYSCWVNVDKKTNKQKK</sequence>
<evidence type="ECO:0000313" key="2">
    <source>
        <dbReference type="Proteomes" id="UP000887458"/>
    </source>
</evidence>
<protein>
    <submittedName>
        <fullName evidence="1">Uncharacterized protein</fullName>
    </submittedName>
</protein>
<reference evidence="1 2" key="2">
    <citation type="journal article" date="2022" name="Mol. Biol. Evol.">
        <title>Comparative Genomics Reveals Insights into the Divergent Evolution of Astigmatic Mites and Household Pest Adaptations.</title>
        <authorList>
            <person name="Xiong Q."/>
            <person name="Wan A.T."/>
            <person name="Liu X."/>
            <person name="Fung C.S."/>
            <person name="Xiao X."/>
            <person name="Malainual N."/>
            <person name="Hou J."/>
            <person name="Wang L."/>
            <person name="Wang M."/>
            <person name="Yang K.Y."/>
            <person name="Cui Y."/>
            <person name="Leung E.L."/>
            <person name="Nong W."/>
            <person name="Shin S.K."/>
            <person name="Au S.W."/>
            <person name="Jeong K.Y."/>
            <person name="Chew F.T."/>
            <person name="Hui J.H."/>
            <person name="Leung T.F."/>
            <person name="Tungtrongchitr A."/>
            <person name="Zhong N."/>
            <person name="Liu Z."/>
            <person name="Tsui S.K."/>
        </authorList>
    </citation>
    <scope>NUCLEOTIDE SEQUENCE [LARGE SCALE GENOMIC DNA]</scope>
    <source>
        <strain evidence="1">Derp</strain>
    </source>
</reference>
<organism evidence="1 2">
    <name type="scientific">Dermatophagoides pteronyssinus</name>
    <name type="common">European house dust mite</name>
    <dbReference type="NCBI Taxonomy" id="6956"/>
    <lineage>
        <taxon>Eukaryota</taxon>
        <taxon>Metazoa</taxon>
        <taxon>Ecdysozoa</taxon>
        <taxon>Arthropoda</taxon>
        <taxon>Chelicerata</taxon>
        <taxon>Arachnida</taxon>
        <taxon>Acari</taxon>
        <taxon>Acariformes</taxon>
        <taxon>Sarcoptiformes</taxon>
        <taxon>Astigmata</taxon>
        <taxon>Psoroptidia</taxon>
        <taxon>Analgoidea</taxon>
        <taxon>Pyroglyphidae</taxon>
        <taxon>Dermatophagoidinae</taxon>
        <taxon>Dermatophagoides</taxon>
    </lineage>
</organism>
<evidence type="ECO:0000313" key="1">
    <source>
        <dbReference type="EMBL" id="KAH9425024.1"/>
    </source>
</evidence>